<proteinExistence type="predicted"/>
<feature type="compositionally biased region" description="Basic and acidic residues" evidence="1">
    <location>
        <begin position="98"/>
        <end position="116"/>
    </location>
</feature>
<gene>
    <name evidence="2" type="ORF">B296_00020943</name>
</gene>
<feature type="region of interest" description="Disordered" evidence="1">
    <location>
        <begin position="91"/>
        <end position="116"/>
    </location>
</feature>
<sequence>MGEWYARTISNVPPFLSDEESKLVERLRGILSSSRAIRDKIEIWLVEVDLDSSPQEKERVNLEDFSSPTRSRWKDSQIMVASKMTSLSGFQWMGGGVGEDKVGGDRDENAKEKEGP</sequence>
<accession>A0A427A6Q1</accession>
<dbReference type="Proteomes" id="UP000287651">
    <property type="component" value="Unassembled WGS sequence"/>
</dbReference>
<evidence type="ECO:0000313" key="2">
    <source>
        <dbReference type="EMBL" id="RRT71929.1"/>
    </source>
</evidence>
<evidence type="ECO:0000313" key="3">
    <source>
        <dbReference type="Proteomes" id="UP000287651"/>
    </source>
</evidence>
<evidence type="ECO:0000256" key="1">
    <source>
        <dbReference type="SAM" id="MobiDB-lite"/>
    </source>
</evidence>
<comment type="caution">
    <text evidence="2">The sequence shown here is derived from an EMBL/GenBank/DDBJ whole genome shotgun (WGS) entry which is preliminary data.</text>
</comment>
<protein>
    <submittedName>
        <fullName evidence="2">Uncharacterized protein</fullName>
    </submittedName>
</protein>
<dbReference type="AlphaFoldDB" id="A0A427A6Q1"/>
<name>A0A427A6Q1_ENSVE</name>
<dbReference type="EMBL" id="AMZH03003560">
    <property type="protein sequence ID" value="RRT71929.1"/>
    <property type="molecule type" value="Genomic_DNA"/>
</dbReference>
<reference evidence="2 3" key="1">
    <citation type="journal article" date="2014" name="Agronomy (Basel)">
        <title>A Draft Genome Sequence for Ensete ventricosum, the Drought-Tolerant Tree Against Hunger.</title>
        <authorList>
            <person name="Harrison J."/>
            <person name="Moore K.A."/>
            <person name="Paszkiewicz K."/>
            <person name="Jones T."/>
            <person name="Grant M."/>
            <person name="Ambacheew D."/>
            <person name="Muzemil S."/>
            <person name="Studholme D.J."/>
        </authorList>
    </citation>
    <scope>NUCLEOTIDE SEQUENCE [LARGE SCALE GENOMIC DNA]</scope>
</reference>
<organism evidence="2 3">
    <name type="scientific">Ensete ventricosum</name>
    <name type="common">Abyssinian banana</name>
    <name type="synonym">Musa ensete</name>
    <dbReference type="NCBI Taxonomy" id="4639"/>
    <lineage>
        <taxon>Eukaryota</taxon>
        <taxon>Viridiplantae</taxon>
        <taxon>Streptophyta</taxon>
        <taxon>Embryophyta</taxon>
        <taxon>Tracheophyta</taxon>
        <taxon>Spermatophyta</taxon>
        <taxon>Magnoliopsida</taxon>
        <taxon>Liliopsida</taxon>
        <taxon>Zingiberales</taxon>
        <taxon>Musaceae</taxon>
        <taxon>Ensete</taxon>
    </lineage>
</organism>